<dbReference type="STRING" id="40578.Xbed_02234"/>
<dbReference type="Gene3D" id="3.30.720.120">
    <property type="match status" value="1"/>
</dbReference>
<dbReference type="Pfam" id="PF00903">
    <property type="entry name" value="Glyoxalase"/>
    <property type="match status" value="1"/>
</dbReference>
<accession>A0A1Y2SNI5</accession>
<feature type="domain" description="VOC" evidence="1">
    <location>
        <begin position="162"/>
        <end position="278"/>
    </location>
</feature>
<evidence type="ECO:0000313" key="3">
    <source>
        <dbReference type="Proteomes" id="UP000194204"/>
    </source>
</evidence>
<dbReference type="PROSITE" id="PS51819">
    <property type="entry name" value="VOC"/>
    <property type="match status" value="1"/>
</dbReference>
<dbReference type="Gene3D" id="3.30.720.110">
    <property type="match status" value="1"/>
</dbReference>
<dbReference type="RefSeq" id="WP_244182471.1">
    <property type="nucleotide sequence ID" value="NZ_CAWNHF010000079.1"/>
</dbReference>
<dbReference type="SUPFAM" id="SSF54593">
    <property type="entry name" value="Glyoxalase/Bleomycin resistance protein/Dihydroxybiphenyl dioxygenase"/>
    <property type="match status" value="1"/>
</dbReference>
<protein>
    <submittedName>
        <fullName evidence="2">Glyoxalase</fullName>
    </submittedName>
</protein>
<dbReference type="InterPro" id="IPR029068">
    <property type="entry name" value="Glyas_Bleomycin-R_OHBP_Dase"/>
</dbReference>
<gene>
    <name evidence="2" type="ORF">Xbed_02234</name>
</gene>
<dbReference type="Proteomes" id="UP000194204">
    <property type="component" value="Unassembled WGS sequence"/>
</dbReference>
<reference evidence="2 3" key="1">
    <citation type="submission" date="2017-01" db="EMBL/GenBank/DDBJ databases">
        <title>Deconstructing symbiosis and pathogenesis requirements using a combined genomic-metabolomic approach.</title>
        <authorList>
            <person name="Tobias N.J."/>
            <person name="Wolff H."/>
            <person name="Djahanschiri B."/>
            <person name="Ebersberger I."/>
            <person name="Bode H.B."/>
        </authorList>
    </citation>
    <scope>NUCLEOTIDE SEQUENCE [LARGE SCALE GENOMIC DNA]</scope>
    <source>
        <strain evidence="2 3">DSM 4764</strain>
    </source>
</reference>
<dbReference type="AlphaFoldDB" id="A0A1Y2SNI5"/>
<organism evidence="2 3">
    <name type="scientific">Xenorhabdus beddingii</name>
    <dbReference type="NCBI Taxonomy" id="40578"/>
    <lineage>
        <taxon>Bacteria</taxon>
        <taxon>Pseudomonadati</taxon>
        <taxon>Pseudomonadota</taxon>
        <taxon>Gammaproteobacteria</taxon>
        <taxon>Enterobacterales</taxon>
        <taxon>Morganellaceae</taxon>
        <taxon>Xenorhabdus</taxon>
    </lineage>
</organism>
<dbReference type="SUPFAM" id="SSF55961">
    <property type="entry name" value="Bet v1-like"/>
    <property type="match status" value="1"/>
</dbReference>
<dbReference type="InterPro" id="IPR037523">
    <property type="entry name" value="VOC_core"/>
</dbReference>
<dbReference type="InterPro" id="IPR004360">
    <property type="entry name" value="Glyas_Fos-R_dOase_dom"/>
</dbReference>
<sequence>MLTLTFSTSVNAKPSQIWAHYIDFNLRKKWEIDLEYLEFEGEIKTGQYGRMGLKGMPEIRFYLAKIEVNKAFTDQVNLPQMGILTFCHQILTAENSMANRIQVTVTFEPEESIPNAQVERFFKQVTKDLVETTSRLKAVVEANHIEINCFKTNEKIDSILVKPNLQLIYVSDIERSTIFYKTLFNAEPLFSSPRYVAFSAGQVAIFAIWSGGIKPDSAVPRFSEIGIMLPSNEDVEQLFERWQNNPNIEIKQEPYTDVFGRTFLVKDPDGHTIRVCPLD</sequence>
<comment type="caution">
    <text evidence="2">The sequence shown here is derived from an EMBL/GenBank/DDBJ whole genome shotgun (WGS) entry which is preliminary data.</text>
</comment>
<dbReference type="Gene3D" id="3.30.530.20">
    <property type="match status" value="1"/>
</dbReference>
<dbReference type="EMBL" id="MUBK01000017">
    <property type="protein sequence ID" value="OTA19556.1"/>
    <property type="molecule type" value="Genomic_DNA"/>
</dbReference>
<evidence type="ECO:0000313" key="2">
    <source>
        <dbReference type="EMBL" id="OTA19556.1"/>
    </source>
</evidence>
<name>A0A1Y2SNI5_9GAMM</name>
<keyword evidence="3" id="KW-1185">Reference proteome</keyword>
<evidence type="ECO:0000259" key="1">
    <source>
        <dbReference type="PROSITE" id="PS51819"/>
    </source>
</evidence>
<proteinExistence type="predicted"/>
<dbReference type="InterPro" id="IPR023393">
    <property type="entry name" value="START-like_dom_sf"/>
</dbReference>